<name>A0A1A8UIK8_NOTFU</name>
<organism evidence="2">
    <name type="scientific">Nothobranchius furzeri</name>
    <name type="common">Turquoise killifish</name>
    <dbReference type="NCBI Taxonomy" id="105023"/>
    <lineage>
        <taxon>Eukaryota</taxon>
        <taxon>Metazoa</taxon>
        <taxon>Chordata</taxon>
        <taxon>Craniata</taxon>
        <taxon>Vertebrata</taxon>
        <taxon>Euteleostomi</taxon>
        <taxon>Actinopterygii</taxon>
        <taxon>Neopterygii</taxon>
        <taxon>Teleostei</taxon>
        <taxon>Neoteleostei</taxon>
        <taxon>Acanthomorphata</taxon>
        <taxon>Ovalentaria</taxon>
        <taxon>Atherinomorphae</taxon>
        <taxon>Cyprinodontiformes</taxon>
        <taxon>Nothobranchiidae</taxon>
        <taxon>Nothobranchius</taxon>
    </lineage>
</organism>
<accession>A0A1A8UIK8</accession>
<feature type="non-terminal residue" evidence="2">
    <location>
        <position position="1"/>
    </location>
</feature>
<evidence type="ECO:0000313" key="2">
    <source>
        <dbReference type="EMBL" id="SBS48154.1"/>
    </source>
</evidence>
<gene>
    <name evidence="2" type="primary">SI:CH211-263M18.4</name>
    <name evidence="1" type="synonym">SI:CH1073-263O8.2</name>
</gene>
<dbReference type="AlphaFoldDB" id="A0A1A8UIK8"/>
<feature type="non-terminal residue" evidence="2">
    <location>
        <position position="73"/>
    </location>
</feature>
<evidence type="ECO:0000313" key="1">
    <source>
        <dbReference type="EMBL" id="SBP61364.1"/>
    </source>
</evidence>
<proteinExistence type="predicted"/>
<dbReference type="EMBL" id="HAEJ01007697">
    <property type="protein sequence ID" value="SBS48154.1"/>
    <property type="molecule type" value="Transcribed_RNA"/>
</dbReference>
<reference evidence="2" key="1">
    <citation type="submission" date="2016-05" db="EMBL/GenBank/DDBJ databases">
        <authorList>
            <person name="Lavstsen T."/>
            <person name="Jespersen J.S."/>
        </authorList>
    </citation>
    <scope>NUCLEOTIDE SEQUENCE</scope>
    <source>
        <tissue evidence="2">Brain</tissue>
    </source>
</reference>
<reference evidence="2" key="2">
    <citation type="submission" date="2016-06" db="EMBL/GenBank/DDBJ databases">
        <title>The genome of a short-lived fish provides insights into sex chromosome evolution and the genetic control of aging.</title>
        <authorList>
            <person name="Reichwald K."/>
            <person name="Felder M."/>
            <person name="Petzold A."/>
            <person name="Koch P."/>
            <person name="Groth M."/>
            <person name="Platzer M."/>
        </authorList>
    </citation>
    <scope>NUCLEOTIDE SEQUENCE</scope>
    <source>
        <tissue evidence="2">Brain</tissue>
    </source>
</reference>
<dbReference type="EMBL" id="HADY01022879">
    <property type="protein sequence ID" value="SBP61364.1"/>
    <property type="molecule type" value="Transcribed_RNA"/>
</dbReference>
<sequence length="73" mass="8106">EPAIFSSLAFCFCYEIKGGQQTQFVIIFINKNTTGVRVTLVLANQKRDVQLSGNKTPNLAFYCSPLFLLISTS</sequence>
<protein>
    <submittedName>
        <fullName evidence="1">Si:ch1073-263o8.2</fullName>
    </submittedName>
    <submittedName>
        <fullName evidence="2">Si:ch211-263m18.4</fullName>
    </submittedName>
</protein>